<dbReference type="AlphaFoldDB" id="A0A4Q4L8B6"/>
<protein>
    <submittedName>
        <fullName evidence="1">Uncharacterized protein</fullName>
    </submittedName>
</protein>
<dbReference type="EMBL" id="SEUB01000002">
    <property type="protein sequence ID" value="RYM43773.1"/>
    <property type="molecule type" value="Genomic_DNA"/>
</dbReference>
<proteinExistence type="predicted"/>
<dbReference type="Proteomes" id="UP000291107">
    <property type="component" value="Unassembled WGS sequence"/>
</dbReference>
<accession>A0A4Q4L8B6</accession>
<evidence type="ECO:0000313" key="1">
    <source>
        <dbReference type="EMBL" id="RYM43773.1"/>
    </source>
</evidence>
<evidence type="ECO:0000313" key="2">
    <source>
        <dbReference type="Proteomes" id="UP000291107"/>
    </source>
</evidence>
<organism evidence="1 2">
    <name type="scientific">Pseudomonas koreensis</name>
    <dbReference type="NCBI Taxonomy" id="198620"/>
    <lineage>
        <taxon>Bacteria</taxon>
        <taxon>Pseudomonadati</taxon>
        <taxon>Pseudomonadota</taxon>
        <taxon>Gammaproteobacteria</taxon>
        <taxon>Pseudomonadales</taxon>
        <taxon>Pseudomonadaceae</taxon>
        <taxon>Pseudomonas</taxon>
    </lineage>
</organism>
<sequence length="60" mass="7260">MHQSLWERACSRRGRHIQHLCRLIHRLREQARSHRVLHQFLEISPAGSFSLLRQCGREFQ</sequence>
<comment type="caution">
    <text evidence="1">The sequence shown here is derived from an EMBL/GenBank/DDBJ whole genome shotgun (WGS) entry which is preliminary data.</text>
</comment>
<gene>
    <name evidence="1" type="ORF">EVS84_07705</name>
</gene>
<reference evidence="1 2" key="1">
    <citation type="submission" date="2019-02" db="EMBL/GenBank/DDBJ databases">
        <title>Genome of Pseudomonas korensis isolated from heavy metal contaminated environment.</title>
        <authorList>
            <person name="Ayangbenro A.S."/>
            <person name="Babalola O."/>
        </authorList>
    </citation>
    <scope>NUCLEOTIDE SEQUENCE [LARGE SCALE GENOMIC DNA]</scope>
    <source>
        <strain evidence="1 2">AB36</strain>
    </source>
</reference>
<name>A0A4Q4L8B6_9PSED</name>